<dbReference type="GO" id="GO:0004674">
    <property type="term" value="F:protein serine/threonine kinase activity"/>
    <property type="evidence" value="ECO:0007669"/>
    <property type="project" value="TreeGrafter"/>
</dbReference>
<dbReference type="InterPro" id="IPR000719">
    <property type="entry name" value="Prot_kinase_dom"/>
</dbReference>
<proteinExistence type="predicted"/>
<gene>
    <name evidence="3" type="ORF">D9756_006746</name>
</gene>
<dbReference type="GO" id="GO:0005524">
    <property type="term" value="F:ATP binding"/>
    <property type="evidence" value="ECO:0007669"/>
    <property type="project" value="InterPro"/>
</dbReference>
<dbReference type="Pfam" id="PF00069">
    <property type="entry name" value="Pkinase"/>
    <property type="match status" value="1"/>
</dbReference>
<protein>
    <recommendedName>
        <fullName evidence="2">Protein kinase domain-containing protein</fullName>
    </recommendedName>
</protein>
<accession>A0A8H5LGY1</accession>
<dbReference type="AlphaFoldDB" id="A0A8H5LGY1"/>
<evidence type="ECO:0000259" key="2">
    <source>
        <dbReference type="PROSITE" id="PS50011"/>
    </source>
</evidence>
<dbReference type="Proteomes" id="UP000559027">
    <property type="component" value="Unassembled WGS sequence"/>
</dbReference>
<comment type="caution">
    <text evidence="3">The sequence shown here is derived from an EMBL/GenBank/DDBJ whole genome shotgun (WGS) entry which is preliminary data.</text>
</comment>
<dbReference type="InterPro" id="IPR051681">
    <property type="entry name" value="Ser/Thr_Kinases-Pseudokinases"/>
</dbReference>
<dbReference type="InterPro" id="IPR008271">
    <property type="entry name" value="Ser/Thr_kinase_AS"/>
</dbReference>
<evidence type="ECO:0000313" key="3">
    <source>
        <dbReference type="EMBL" id="KAF5356752.1"/>
    </source>
</evidence>
<name>A0A8H5LGY1_9AGAR</name>
<dbReference type="SMART" id="SM00220">
    <property type="entry name" value="S_TKc"/>
    <property type="match status" value="1"/>
</dbReference>
<dbReference type="PANTHER" id="PTHR44329">
    <property type="entry name" value="SERINE/THREONINE-PROTEIN KINASE TNNI3K-RELATED"/>
    <property type="match status" value="1"/>
</dbReference>
<feature type="region of interest" description="Disordered" evidence="1">
    <location>
        <begin position="1"/>
        <end position="34"/>
    </location>
</feature>
<evidence type="ECO:0000313" key="4">
    <source>
        <dbReference type="Proteomes" id="UP000559027"/>
    </source>
</evidence>
<keyword evidence="4" id="KW-1185">Reference proteome</keyword>
<dbReference type="PROSITE" id="PS50011">
    <property type="entry name" value="PROTEIN_KINASE_DOM"/>
    <property type="match status" value="1"/>
</dbReference>
<reference evidence="3 4" key="1">
    <citation type="journal article" date="2020" name="ISME J.">
        <title>Uncovering the hidden diversity of litter-decomposition mechanisms in mushroom-forming fungi.</title>
        <authorList>
            <person name="Floudas D."/>
            <person name="Bentzer J."/>
            <person name="Ahren D."/>
            <person name="Johansson T."/>
            <person name="Persson P."/>
            <person name="Tunlid A."/>
        </authorList>
    </citation>
    <scope>NUCLEOTIDE SEQUENCE [LARGE SCALE GENOMIC DNA]</scope>
    <source>
        <strain evidence="3 4">CBS 146.42</strain>
    </source>
</reference>
<evidence type="ECO:0000256" key="1">
    <source>
        <dbReference type="SAM" id="MobiDB-lite"/>
    </source>
</evidence>
<dbReference type="EMBL" id="JAACJO010000006">
    <property type="protein sequence ID" value="KAF5356752.1"/>
    <property type="molecule type" value="Genomic_DNA"/>
</dbReference>
<dbReference type="PROSITE" id="PS00108">
    <property type="entry name" value="PROTEIN_KINASE_ST"/>
    <property type="match status" value="1"/>
</dbReference>
<sequence>MAQSESELQGASDYRPSDTVFPHEARHPLPQHSPFVTHMPFRDLTGRVQRETEFILPAAHIGGFADIYIGHFTEDDKSPPFSKVAIKVLRMTKEREVVERLSRSLVRETAVWQHLQHPNILKFLGLARDSGKFCCPALISPYCDNGTANDYLKSHPDVNTRLFLVRQLLSSPATNLRQARLQIRGITNGLNYLHGMQVVHGDLKPSNILIHDDGRPLLCDFGQSRVLFHRGFTTKQAGTTRYQAPELFMGENIDKAADVYSFSMTSYEIWTGRLPFSEIHLDVVIALNIIQNDTRPAKPDPASRETELIWTILQACWRRIPMDRVSIGEVMRNLDHIFFS</sequence>
<dbReference type="Gene3D" id="1.10.510.10">
    <property type="entry name" value="Transferase(Phosphotransferase) domain 1"/>
    <property type="match status" value="1"/>
</dbReference>
<feature type="domain" description="Protein kinase" evidence="2">
    <location>
        <begin position="53"/>
        <end position="339"/>
    </location>
</feature>
<dbReference type="InterPro" id="IPR011009">
    <property type="entry name" value="Kinase-like_dom_sf"/>
</dbReference>
<dbReference type="OrthoDB" id="5966500at2759"/>
<dbReference type="SUPFAM" id="SSF56112">
    <property type="entry name" value="Protein kinase-like (PK-like)"/>
    <property type="match status" value="1"/>
</dbReference>
<organism evidence="3 4">
    <name type="scientific">Leucocoprinus leucothites</name>
    <dbReference type="NCBI Taxonomy" id="201217"/>
    <lineage>
        <taxon>Eukaryota</taxon>
        <taxon>Fungi</taxon>
        <taxon>Dikarya</taxon>
        <taxon>Basidiomycota</taxon>
        <taxon>Agaricomycotina</taxon>
        <taxon>Agaricomycetes</taxon>
        <taxon>Agaricomycetidae</taxon>
        <taxon>Agaricales</taxon>
        <taxon>Agaricineae</taxon>
        <taxon>Agaricaceae</taxon>
        <taxon>Leucocoprinus</taxon>
    </lineage>
</organism>